<feature type="region of interest" description="Disordered" evidence="1">
    <location>
        <begin position="340"/>
        <end position="360"/>
    </location>
</feature>
<accession>A0A377GIL3</accession>
<dbReference type="Proteomes" id="UP000186808">
    <property type="component" value="Unassembled WGS sequence"/>
</dbReference>
<dbReference type="RefSeq" id="WP_058469442.1">
    <property type="nucleotide sequence ID" value="NZ_CAAAIX010000003.1"/>
</dbReference>
<keyword evidence="4" id="KW-1185">Reference proteome</keyword>
<evidence type="ECO:0000313" key="5">
    <source>
        <dbReference type="Proteomes" id="UP000254374"/>
    </source>
</evidence>
<name>A0A377GIL3_9GAMM</name>
<sequence>MGYEKDIKVATQSEQLIAQIGDYKPLSSSDSDMNQREIDSHFVADRLSGESAAKLYEGIIKYKLKYAQEVEKYKRDHGITSDEDKEKANDRTFFRKQFIKLVAEKNASKDGQFSGDPAVRETNPEKATISMESFLGKEGSELYKLALEEEMNSNEYMNAVFRASTTHFEGERWKQRPVVIVAGPSGSGKSFAAKAAVEKSTELLPKYAGDQSGNDVVSVDGGVIREVSQMRKLVIQAANNKGYTGISNLHSKSSILEDVKDRMREAVFVTAPPDSGLPLLGVVIPETFSSNLNPVRGPKLLKDIEKLPNTKPIFCRVDGEDSTLFPKVVTYMGTRRALKTSDFPKNDDPEQPLPLDLNNTNIPESKAYGKKGFGFGQFGSKAAEKWFKKHSRESLTMLITNDLVLKKEHEDSHNWIDANPNDKGAVLVSKRVFDSWKKGHEIFNPGDPKAVPLKDFIEKFKFGSLIKTSAEIDLAIAKKEIAIRRSIVAYDLEKAPAKYGAQHREVAKLKEKLEHLDIVLKNLEIVDTRDKESIDQLQQQIISVIDEMKKNHEIAYFSKTKKTLKHAVKALGKLSDELNDADKTSQIQQGFRDKLQELRSSSPAPEAEKEHTVTEPSIRNNANP</sequence>
<dbReference type="InterPro" id="IPR027417">
    <property type="entry name" value="P-loop_NTPase"/>
</dbReference>
<evidence type="ECO:0000313" key="3">
    <source>
        <dbReference type="EMBL" id="STO24611.1"/>
    </source>
</evidence>
<dbReference type="SUPFAM" id="SSF52540">
    <property type="entry name" value="P-loop containing nucleoside triphosphate hydrolases"/>
    <property type="match status" value="1"/>
</dbReference>
<dbReference type="AlphaFoldDB" id="A0A377GIL3"/>
<dbReference type="OrthoDB" id="5652981at2"/>
<organism evidence="3 5">
    <name type="scientific">Fluoribacter gormanii</name>
    <dbReference type="NCBI Taxonomy" id="464"/>
    <lineage>
        <taxon>Bacteria</taxon>
        <taxon>Pseudomonadati</taxon>
        <taxon>Pseudomonadota</taxon>
        <taxon>Gammaproteobacteria</taxon>
        <taxon>Legionellales</taxon>
        <taxon>Legionellaceae</taxon>
        <taxon>Fluoribacter</taxon>
    </lineage>
</organism>
<evidence type="ECO:0000256" key="1">
    <source>
        <dbReference type="SAM" id="MobiDB-lite"/>
    </source>
</evidence>
<dbReference type="Proteomes" id="UP000254374">
    <property type="component" value="Unassembled WGS sequence"/>
</dbReference>
<feature type="compositionally biased region" description="Polar residues" evidence="1">
    <location>
        <begin position="614"/>
        <end position="624"/>
    </location>
</feature>
<dbReference type="EMBL" id="FTNL01000004">
    <property type="protein sequence ID" value="SIQ87692.1"/>
    <property type="molecule type" value="Genomic_DNA"/>
</dbReference>
<evidence type="ECO:0000313" key="4">
    <source>
        <dbReference type="Proteomes" id="UP000186808"/>
    </source>
</evidence>
<reference evidence="2 4" key="1">
    <citation type="submission" date="2017-01" db="EMBL/GenBank/DDBJ databases">
        <authorList>
            <person name="Varghese N."/>
            <person name="Submissions S."/>
        </authorList>
    </citation>
    <scope>NUCLEOTIDE SEQUENCE [LARGE SCALE GENOMIC DNA]</scope>
    <source>
        <strain evidence="2 4">ATCC 33342</strain>
    </source>
</reference>
<proteinExistence type="predicted"/>
<dbReference type="EMBL" id="UGGV01000001">
    <property type="protein sequence ID" value="STO24611.1"/>
    <property type="molecule type" value="Genomic_DNA"/>
</dbReference>
<reference evidence="3 5" key="2">
    <citation type="submission" date="2018-06" db="EMBL/GenBank/DDBJ databases">
        <authorList>
            <consortium name="Pathogen Informatics"/>
            <person name="Doyle S."/>
        </authorList>
    </citation>
    <scope>NUCLEOTIDE SEQUENCE [LARGE SCALE GENOMIC DNA]</scope>
    <source>
        <strain evidence="3 5">NCTC11401</strain>
    </source>
</reference>
<gene>
    <name evidence="3" type="ORF">NCTC11401_01426</name>
    <name evidence="2" type="ORF">SAMN05421777_1047</name>
</gene>
<protein>
    <submittedName>
        <fullName evidence="3">Uncharacterized protein</fullName>
    </submittedName>
</protein>
<feature type="region of interest" description="Disordered" evidence="1">
    <location>
        <begin position="593"/>
        <end position="624"/>
    </location>
</feature>
<evidence type="ECO:0000313" key="2">
    <source>
        <dbReference type="EMBL" id="SIQ87692.1"/>
    </source>
</evidence>